<dbReference type="Proteomes" id="UP000825729">
    <property type="component" value="Unassembled WGS sequence"/>
</dbReference>
<keyword evidence="1 2" id="KW-0378">Hydrolase</keyword>
<dbReference type="CDD" id="cd06558">
    <property type="entry name" value="crotonase-like"/>
    <property type="match status" value="1"/>
</dbReference>
<gene>
    <name evidence="4" type="ORF">H6P81_005294</name>
</gene>
<comment type="function">
    <text evidence="2">Hydrolyzes 3-hydroxyisobutyryl-CoA (HIBYL-CoA), a saline catabolite. Has high activity toward isobutyryl-CoA. Could be an isobutyryl-CoA dehydrogenase that functions in valine catabolism.</text>
</comment>
<evidence type="ECO:0000259" key="3">
    <source>
        <dbReference type="Pfam" id="PF16113"/>
    </source>
</evidence>
<comment type="similarity">
    <text evidence="2">Belongs to the enoyl-CoA hydratase/isomerase family.</text>
</comment>
<evidence type="ECO:0000313" key="5">
    <source>
        <dbReference type="Proteomes" id="UP000825729"/>
    </source>
</evidence>
<dbReference type="InterPro" id="IPR029045">
    <property type="entry name" value="ClpP/crotonase-like_dom_sf"/>
</dbReference>
<accession>A0AAV7EU23</accession>
<dbReference type="AlphaFoldDB" id="A0AAV7EU23"/>
<dbReference type="InterPro" id="IPR032259">
    <property type="entry name" value="HIBYL-CoA-H"/>
</dbReference>
<organism evidence="4 5">
    <name type="scientific">Aristolochia fimbriata</name>
    <name type="common">White veined hardy Dutchman's pipe vine</name>
    <dbReference type="NCBI Taxonomy" id="158543"/>
    <lineage>
        <taxon>Eukaryota</taxon>
        <taxon>Viridiplantae</taxon>
        <taxon>Streptophyta</taxon>
        <taxon>Embryophyta</taxon>
        <taxon>Tracheophyta</taxon>
        <taxon>Spermatophyta</taxon>
        <taxon>Magnoliopsida</taxon>
        <taxon>Magnoliidae</taxon>
        <taxon>Piperales</taxon>
        <taxon>Aristolochiaceae</taxon>
        <taxon>Aristolochia</taxon>
    </lineage>
</organism>
<dbReference type="EMBL" id="JAINDJ010000003">
    <property type="protein sequence ID" value="KAG9452390.1"/>
    <property type="molecule type" value="Genomic_DNA"/>
</dbReference>
<evidence type="ECO:0000256" key="1">
    <source>
        <dbReference type="ARBA" id="ARBA00022801"/>
    </source>
</evidence>
<comment type="catalytic activity">
    <reaction evidence="2">
        <text>3-hydroxy-2-methylpropanoyl-CoA + H2O = 3-hydroxy-2-methylpropanoate + CoA + H(+)</text>
        <dbReference type="Rhea" id="RHEA:20888"/>
        <dbReference type="ChEBI" id="CHEBI:11805"/>
        <dbReference type="ChEBI" id="CHEBI:15377"/>
        <dbReference type="ChEBI" id="CHEBI:15378"/>
        <dbReference type="ChEBI" id="CHEBI:57287"/>
        <dbReference type="ChEBI" id="CHEBI:57340"/>
        <dbReference type="EC" id="3.1.2.4"/>
    </reaction>
</comment>
<dbReference type="FunFam" id="3.90.226.10:FF:000027">
    <property type="entry name" value="Probable 3-hydroxyisobutyryl-CoA hydrolase 2"/>
    <property type="match status" value="1"/>
</dbReference>
<dbReference type="GO" id="GO:0006574">
    <property type="term" value="P:L-valine catabolic process"/>
    <property type="evidence" value="ECO:0007669"/>
    <property type="project" value="UniProtKB-UniRule"/>
</dbReference>
<evidence type="ECO:0000256" key="2">
    <source>
        <dbReference type="RuleBase" id="RU369070"/>
    </source>
</evidence>
<dbReference type="GO" id="GO:0003860">
    <property type="term" value="F:3-hydroxyisobutyryl-CoA hydrolase activity"/>
    <property type="evidence" value="ECO:0007669"/>
    <property type="project" value="UniProtKB-UniRule"/>
</dbReference>
<dbReference type="Pfam" id="PF16113">
    <property type="entry name" value="ECH_2"/>
    <property type="match status" value="1"/>
</dbReference>
<dbReference type="SUPFAM" id="SSF52096">
    <property type="entry name" value="ClpP/crotonase"/>
    <property type="match status" value="1"/>
</dbReference>
<keyword evidence="5" id="KW-1185">Reference proteome</keyword>
<comment type="pathway">
    <text evidence="2">Amino-acid degradation; L-valine degradation.</text>
</comment>
<evidence type="ECO:0000313" key="4">
    <source>
        <dbReference type="EMBL" id="KAG9452390.1"/>
    </source>
</evidence>
<feature type="domain" description="Enoyl-CoA hydratase/isomerase" evidence="3">
    <location>
        <begin position="82"/>
        <end position="411"/>
    </location>
</feature>
<comment type="caution">
    <text evidence="4">The sequence shown here is derived from an EMBL/GenBank/DDBJ whole genome shotgun (WGS) entry which is preliminary data.</text>
</comment>
<dbReference type="Gene3D" id="3.90.226.10">
    <property type="entry name" value="2-enoyl-CoA Hydratase, Chain A, domain 1"/>
    <property type="match status" value="1"/>
</dbReference>
<reference evidence="4 5" key="1">
    <citation type="submission" date="2021-07" db="EMBL/GenBank/DDBJ databases">
        <title>The Aristolochia fimbriata genome: insights into angiosperm evolution, floral development and chemical biosynthesis.</title>
        <authorList>
            <person name="Jiao Y."/>
        </authorList>
    </citation>
    <scope>NUCLEOTIDE SEQUENCE [LARGE SCALE GENOMIC DNA]</scope>
    <source>
        <strain evidence="4">IBCAS-2021</strain>
        <tissue evidence="4">Leaf</tissue>
    </source>
</reference>
<protein>
    <recommendedName>
        <fullName evidence="2">3-hydroxyisobutyryl-CoA hydrolase</fullName>
        <shortName evidence="2">HIB-CoA hydrolase</shortName>
        <shortName evidence="2">HIBYL-CoA-H</shortName>
        <ecNumber evidence="2">3.1.2.4</ecNumber>
    </recommendedName>
    <alternativeName>
        <fullName evidence="2">3-hydroxyisobutyryl-coenzyme A hydrolase</fullName>
    </alternativeName>
</protein>
<sequence length="423" mass="47607">MKVSLHYTLKDKMQVFHVHAHQLSYHFLRRQLSYHLQRNLSGKVSHDDKACNASDGVYQRNGKTNNQKPKYVLVDVNSWSNVVILNRPSALNSLNRDMVDHLRKIYKKWESDPAVLFVMIKGNGGTFCSGSDLLSIYHDITQGKMIACRRFFKSLYKFAFLLSTYSKPHVAILDGITMGGGTGVSIPGTFRVVSDNTVFSIPQICCGFHPDAGASFYLSRLPGHLGEYLALTGEKLNGYEMLEYGLATHLTPSTDIAALMKYLGALVSDDRLTTALSRFTGRFIPSRNRIAGRLETIDKCFGLETVEEIICALEREVKKGGHWVTSALGRLKQVSPLMLKVSLKSIREGRNQTLEQCLVREYRTTLHCISKDVSNDFIEGLRARLVDKDSSPKWHPPSLEAVTKDMVDHYFSPIEKSQAELQL</sequence>
<dbReference type="EC" id="3.1.2.4" evidence="2"/>
<dbReference type="PANTHER" id="PTHR43176">
    <property type="entry name" value="3-HYDROXYISOBUTYRYL-COA HYDROLASE-RELATED"/>
    <property type="match status" value="1"/>
</dbReference>
<name>A0AAV7EU23_ARIFI</name>
<dbReference type="PANTHER" id="PTHR43176:SF4">
    <property type="entry name" value="3-HYDROXYISOBUTYRYL-COA HYDROLASE-LIKE PROTEIN 1, MITOCHONDRIAL"/>
    <property type="match status" value="1"/>
</dbReference>
<dbReference type="InterPro" id="IPR045004">
    <property type="entry name" value="ECH_dom"/>
</dbReference>
<dbReference type="NCBIfam" id="NF004127">
    <property type="entry name" value="PRK05617.1"/>
    <property type="match status" value="1"/>
</dbReference>
<proteinExistence type="inferred from homology"/>